<organism evidence="1 2">
    <name type="scientific">Polyangium spumosum</name>
    <dbReference type="NCBI Taxonomy" id="889282"/>
    <lineage>
        <taxon>Bacteria</taxon>
        <taxon>Pseudomonadati</taxon>
        <taxon>Myxococcota</taxon>
        <taxon>Polyangia</taxon>
        <taxon>Polyangiales</taxon>
        <taxon>Polyangiaceae</taxon>
        <taxon>Polyangium</taxon>
    </lineage>
</organism>
<protein>
    <submittedName>
        <fullName evidence="1">Uncharacterized protein</fullName>
    </submittedName>
</protein>
<sequence length="135" mass="14427">MAIDYGDDLSTFGPDGSIDIDFEAVVEGPRVVLDAVARRWLMSSGALPWSPAEGVNVLRMINADPSPTDLYRLGELLEGEALQEPGVVGASVRAELRGGVLFIVGRLELAEGSYLLTVETGEARRVLFRPLGEAA</sequence>
<proteinExistence type="predicted"/>
<dbReference type="AlphaFoldDB" id="A0A6N7PJK9"/>
<dbReference type="Proteomes" id="UP000440224">
    <property type="component" value="Unassembled WGS sequence"/>
</dbReference>
<reference evidence="1 2" key="1">
    <citation type="submission" date="2019-10" db="EMBL/GenBank/DDBJ databases">
        <title>A soil myxobacterium in the family Polyangiaceae.</title>
        <authorList>
            <person name="Li Y."/>
            <person name="Wang J."/>
        </authorList>
    </citation>
    <scope>NUCLEOTIDE SEQUENCE [LARGE SCALE GENOMIC DNA]</scope>
    <source>
        <strain evidence="1 2">DSM 14734</strain>
    </source>
</reference>
<name>A0A6N7PJK9_9BACT</name>
<dbReference type="EMBL" id="WJIE01000001">
    <property type="protein sequence ID" value="MRG90345.1"/>
    <property type="molecule type" value="Genomic_DNA"/>
</dbReference>
<accession>A0A6N7PJK9</accession>
<gene>
    <name evidence="1" type="ORF">GF068_00165</name>
</gene>
<dbReference type="RefSeq" id="WP_153817271.1">
    <property type="nucleotide sequence ID" value="NZ_WJIE01000001.1"/>
</dbReference>
<comment type="caution">
    <text evidence="1">The sequence shown here is derived from an EMBL/GenBank/DDBJ whole genome shotgun (WGS) entry which is preliminary data.</text>
</comment>
<keyword evidence="2" id="KW-1185">Reference proteome</keyword>
<evidence type="ECO:0000313" key="2">
    <source>
        <dbReference type="Proteomes" id="UP000440224"/>
    </source>
</evidence>
<evidence type="ECO:0000313" key="1">
    <source>
        <dbReference type="EMBL" id="MRG90345.1"/>
    </source>
</evidence>